<dbReference type="Proteomes" id="UP000326396">
    <property type="component" value="Linkage Group LG12"/>
</dbReference>
<keyword evidence="2" id="KW-1185">Reference proteome</keyword>
<accession>A0A5N6PJU7</accession>
<dbReference type="OrthoDB" id="1736387at2759"/>
<evidence type="ECO:0008006" key="3">
    <source>
        <dbReference type="Google" id="ProtNLM"/>
    </source>
</evidence>
<name>A0A5N6PJU7_9ASTR</name>
<dbReference type="EMBL" id="SZYD01000004">
    <property type="protein sequence ID" value="KAD6454984.1"/>
    <property type="molecule type" value="Genomic_DNA"/>
</dbReference>
<comment type="caution">
    <text evidence="1">The sequence shown here is derived from an EMBL/GenBank/DDBJ whole genome shotgun (WGS) entry which is preliminary data.</text>
</comment>
<protein>
    <recommendedName>
        <fullName evidence="3">DUF4219 domain-containing protein</fullName>
    </recommendedName>
</protein>
<reference evidence="1 2" key="1">
    <citation type="submission" date="2019-05" db="EMBL/GenBank/DDBJ databases">
        <title>Mikania micrantha, genome provides insights into the molecular mechanism of rapid growth.</title>
        <authorList>
            <person name="Liu B."/>
        </authorList>
    </citation>
    <scope>NUCLEOTIDE SEQUENCE [LARGE SCALE GENOMIC DNA]</scope>
    <source>
        <strain evidence="1">NLD-2019</strain>
        <tissue evidence="1">Leaf</tissue>
    </source>
</reference>
<sequence>MAKLENQALVTVKKSNTLSLQCPVLSSTNYTVWAIRMRVIFNVHGVWEMTKPGTNLDAKKNNLTMALLFLAVPEEQTLQVGNLKTAKEMSKIDMHRAI</sequence>
<evidence type="ECO:0000313" key="1">
    <source>
        <dbReference type="EMBL" id="KAD6454984.1"/>
    </source>
</evidence>
<organism evidence="1 2">
    <name type="scientific">Mikania micrantha</name>
    <name type="common">bitter vine</name>
    <dbReference type="NCBI Taxonomy" id="192012"/>
    <lineage>
        <taxon>Eukaryota</taxon>
        <taxon>Viridiplantae</taxon>
        <taxon>Streptophyta</taxon>
        <taxon>Embryophyta</taxon>
        <taxon>Tracheophyta</taxon>
        <taxon>Spermatophyta</taxon>
        <taxon>Magnoliopsida</taxon>
        <taxon>eudicotyledons</taxon>
        <taxon>Gunneridae</taxon>
        <taxon>Pentapetalae</taxon>
        <taxon>asterids</taxon>
        <taxon>campanulids</taxon>
        <taxon>Asterales</taxon>
        <taxon>Asteraceae</taxon>
        <taxon>Asteroideae</taxon>
        <taxon>Heliantheae alliance</taxon>
        <taxon>Eupatorieae</taxon>
        <taxon>Mikania</taxon>
    </lineage>
</organism>
<evidence type="ECO:0000313" key="2">
    <source>
        <dbReference type="Proteomes" id="UP000326396"/>
    </source>
</evidence>
<gene>
    <name evidence="1" type="ORF">E3N88_09690</name>
</gene>
<proteinExistence type="predicted"/>
<dbReference type="AlphaFoldDB" id="A0A5N6PJU7"/>